<keyword evidence="1" id="KW-0472">Membrane</keyword>
<proteinExistence type="predicted"/>
<organism evidence="2 3">
    <name type="scientific">Chitinophaga alhagiae</name>
    <dbReference type="NCBI Taxonomy" id="2203219"/>
    <lineage>
        <taxon>Bacteria</taxon>
        <taxon>Pseudomonadati</taxon>
        <taxon>Bacteroidota</taxon>
        <taxon>Chitinophagia</taxon>
        <taxon>Chitinophagales</taxon>
        <taxon>Chitinophagaceae</taxon>
        <taxon>Chitinophaga</taxon>
    </lineage>
</organism>
<reference evidence="2 3" key="1">
    <citation type="submission" date="2018-05" db="EMBL/GenBank/DDBJ databases">
        <title>Chitinophaga sp. nov., isolated from rhizosphere soil of Alhagi.</title>
        <authorList>
            <person name="Liu Y."/>
        </authorList>
    </citation>
    <scope>NUCLEOTIDE SEQUENCE [LARGE SCALE GENOMIC DNA]</scope>
    <source>
        <strain evidence="2 3">T22</strain>
    </source>
</reference>
<dbReference type="EMBL" id="CP029600">
    <property type="protein sequence ID" value="AWO02320.1"/>
    <property type="molecule type" value="Genomic_DNA"/>
</dbReference>
<keyword evidence="1" id="KW-1133">Transmembrane helix</keyword>
<dbReference type="Proteomes" id="UP000246099">
    <property type="component" value="Chromosome"/>
</dbReference>
<evidence type="ECO:0000313" key="2">
    <source>
        <dbReference type="EMBL" id="AWO02320.1"/>
    </source>
</evidence>
<dbReference type="PANTHER" id="PTHR30441">
    <property type="entry name" value="DUF748 DOMAIN-CONTAINING PROTEIN"/>
    <property type="match status" value="1"/>
</dbReference>
<evidence type="ECO:0008006" key="4">
    <source>
        <dbReference type="Google" id="ProtNLM"/>
    </source>
</evidence>
<name>A0ABM6WED3_9BACT</name>
<feature type="transmembrane region" description="Helical" evidence="1">
    <location>
        <begin position="12"/>
        <end position="32"/>
    </location>
</feature>
<accession>A0ABM6WED3</accession>
<sequence>MPAKTKKWIFRSLLIAGIVFIVIVAAAVTVLFTQQQRLTNMAVAELNKQFKGELAIEKSNIALFKNFPNVSIALHGVRFFPNKTQTGRPLYKVDHLYVGFSLPDVLRQKYNVRRLFLKGGYLELVREKNGELNLAQAKNIRQDKAAAPADTSGSGFEIDLRKVVVRDLALSFSDKITGQKISTSIAKLTSSFKTDSSLLAITLDSDMELDITSPADTVLFRHKHVELDLGATYQKKDRFLRLTAGGFKLQDAAFNVEGTASFAGQHHVDLKVSGDKPDVDLLAAFIPGDVATVLEPFRYDGRIYFNGTVKGPVGKGQLPLIEVSFGCEDAWFLNTGADRKVDQLGFRGFYTNGSEHSLRTSELHMTNVKARPGKGVFEGNFVVRDFTDPHVLMQLRSELELQFIGEFLGIPDLRHITGTVKLNMDFKELADLDMPEQFVSKLKEGIQSELTVEDLSFRIPGYPHPVQDMNLHAEMKNGRVTLDTLRLRAGNSDLRMNGSISDLAALLHAHNKPVSLSLNISSNKLVLKELFAYDTALASKMEEEIKNFHIGMSLATTVQQLRSPAPLPKGAFELKQLRASFKKYPHAFHDLGAKLLITDTSLLLRNFAGMIDGSDLRLSGRVLNYQLWFQPFKKGKTQLAFDFKSTRFAMDDLLGPVSRTYVPPGYQQEEAANVWLRARADLRYDTTFKFAKVHIANISGSLKKHGVQLENISGSLLYGANKILKVDTLKGSIGRSDFNISMRLFNGRDKQMKKRTNYFYFRSRFLDIDQLGGYSFAPEPSPAAPPVAKTAKAAPDSSAHAKSFNIFTIPFTDFEVKTDIGRFKYNRLWLQGLTAHLRMQEDHYIYVDTLGVKVAGGAIGIKGYLNGNNPDKIYFRSRINVDDVDLEKMMIRLGHFGQDLVINKNIKGRLSGHIRSHVQVHPNLVPLMNDSKAELDVEIRNGSLVDFAPMQAMAGYFKDKNLRLVRFDTLRNVLTFTNGVLNIPAMNINSSLGFMEISGKQSLDMNMEYYMRVPMKMVTQVGFQALFGKKQSEVDMDQVDEIEYRDKDKKTRFMSIKVTGTPDKYKVGLGKEKGRS</sequence>
<gene>
    <name evidence="2" type="ORF">DLD77_10635</name>
</gene>
<dbReference type="InterPro" id="IPR052894">
    <property type="entry name" value="AsmA-related"/>
</dbReference>
<keyword evidence="1" id="KW-0812">Transmembrane</keyword>
<dbReference type="PANTHER" id="PTHR30441:SF8">
    <property type="entry name" value="DUF748 DOMAIN-CONTAINING PROTEIN"/>
    <property type="match status" value="1"/>
</dbReference>
<keyword evidence="3" id="KW-1185">Reference proteome</keyword>
<evidence type="ECO:0000313" key="3">
    <source>
        <dbReference type="Proteomes" id="UP000246099"/>
    </source>
</evidence>
<evidence type="ECO:0000256" key="1">
    <source>
        <dbReference type="SAM" id="Phobius"/>
    </source>
</evidence>
<protein>
    <recommendedName>
        <fullName evidence="4">AsmA-like C-terminal domain-containing protein</fullName>
    </recommendedName>
</protein>